<feature type="region of interest" description="Disordered" evidence="9">
    <location>
        <begin position="431"/>
        <end position="582"/>
    </location>
</feature>
<gene>
    <name evidence="11" type="ORF">AND_002384</name>
</gene>
<evidence type="ECO:0000256" key="3">
    <source>
        <dbReference type="ARBA" id="ARBA00021377"/>
    </source>
</evidence>
<name>W5JSE5_ANODA</name>
<comment type="subcellular location">
    <subcellularLocation>
        <location evidence="1 8">Nucleus</location>
    </subcellularLocation>
</comment>
<evidence type="ECO:0000256" key="5">
    <source>
        <dbReference type="ARBA" id="ARBA00022728"/>
    </source>
</evidence>
<dbReference type="PANTHER" id="PTHR12942">
    <property type="entry name" value="STEP II SPLICING FACTOR SLU7"/>
    <property type="match status" value="1"/>
</dbReference>
<evidence type="ECO:0000259" key="10">
    <source>
        <dbReference type="Pfam" id="PF11708"/>
    </source>
</evidence>
<feature type="region of interest" description="Disordered" evidence="9">
    <location>
        <begin position="252"/>
        <end position="272"/>
    </location>
</feature>
<keyword evidence="6 8" id="KW-0508">mRNA splicing</keyword>
<evidence type="ECO:0000256" key="7">
    <source>
        <dbReference type="ARBA" id="ARBA00023242"/>
    </source>
</evidence>
<dbReference type="EMBL" id="ADMH02000571">
    <property type="protein sequence ID" value="ETN65835.1"/>
    <property type="molecule type" value="Genomic_DNA"/>
</dbReference>
<sequence>MAGSSSRIPLSMLLRDKEAEDEEPKKKSREDWRKAKELEEARKAGTAPAAVDEEGRDINPHIPQYISSVPWYYNTTGPTLKHQRPQEERKEHFSGIDEWYKRGVDTSKVVTKFRKGACENCGAMTHKRVDCMERPRKVGAKFSAKQIAHDEFIQPKIVSDYDGKRDRWAGYDPANHREIVEEYLKIEQAKRELRAQKLKENPDQAEEEGESDEDKYVDEVDMPGTKVDSKQRITVRNLRIREDTAKYLRNLDPNSAYYDPKTRSMRDNPNPNLKPEDTDFAGENFVRFSGDIQKHAQAQLFAWEAYGKGVDVHVLAEPTKLELLQKEYDTKKSQFKDEVKNKVLEQYGGEEHLKVPPKALLLAQTENYVEYSRQGKIIKGQDKPIIRSRFEEDVYINNHTTVWGSFWSNGIWGYRCCESTIKNSYCVGDNGKGSIMKPRVESEQPDDGNGDDDSDADDNSQEKMKIPEQPGDGSQQDAQGSENAPHADFAKPSEPSVVPEHKENSAASHSGSSSSSESEAEVSSKKSKKSKKKRKKEKRRQQREERKQQKRLEKEKSKLDLALEAEERSQQRAAELLRQDERKRPYNSMYEVRVPTEEEIEAYMMKRRREEDPMAAFIGK</sequence>
<evidence type="ECO:0000256" key="4">
    <source>
        <dbReference type="ARBA" id="ARBA00022664"/>
    </source>
</evidence>
<dbReference type="InterPro" id="IPR021715">
    <property type="entry name" value="Slu7_dom"/>
</dbReference>
<organism evidence="11">
    <name type="scientific">Anopheles darlingi</name>
    <name type="common">Mosquito</name>
    <dbReference type="NCBI Taxonomy" id="43151"/>
    <lineage>
        <taxon>Eukaryota</taxon>
        <taxon>Metazoa</taxon>
        <taxon>Ecdysozoa</taxon>
        <taxon>Arthropoda</taxon>
        <taxon>Hexapoda</taxon>
        <taxon>Insecta</taxon>
        <taxon>Pterygota</taxon>
        <taxon>Neoptera</taxon>
        <taxon>Endopterygota</taxon>
        <taxon>Diptera</taxon>
        <taxon>Nematocera</taxon>
        <taxon>Culicoidea</taxon>
        <taxon>Culicidae</taxon>
        <taxon>Anophelinae</taxon>
        <taxon>Anopheles</taxon>
    </lineage>
</organism>
<reference evidence="11" key="3">
    <citation type="journal article" date="2013" name="Nucleic Acids Res.">
        <title>The genome of Anopheles darlingi, the main neotropical malaria vector.</title>
        <authorList>
            <person name="Marinotti O."/>
            <person name="Cerqueira G.C."/>
            <person name="de Almeida L.G."/>
            <person name="Ferro M.I."/>
            <person name="Loreto E.L."/>
            <person name="Zaha A."/>
            <person name="Teixeira S.M."/>
            <person name="Wespiser A.R."/>
            <person name="Almeida E Silva A."/>
            <person name="Schlindwein A.D."/>
            <person name="Pacheco A.C."/>
            <person name="Silva A.L."/>
            <person name="Graveley B.R."/>
            <person name="Walenz B.P."/>
            <person name="Lima Bde A."/>
            <person name="Ribeiro C.A."/>
            <person name="Nunes-Silva C.G."/>
            <person name="de Carvalho C.R."/>
            <person name="Soares C.M."/>
            <person name="de Menezes C.B."/>
            <person name="Matiolli C."/>
            <person name="Caffrey D."/>
            <person name="Araujo D.A."/>
            <person name="de Oliveira D.M."/>
            <person name="Golenbock D."/>
            <person name="Grisard E.C."/>
            <person name="Fantinatti-Garboggini F."/>
            <person name="de Carvalho F.M."/>
            <person name="Barcellos F.G."/>
            <person name="Prosdocimi F."/>
            <person name="May G."/>
            <person name="Azevedo Junior G.M."/>
            <person name="Guimaraes G.M."/>
            <person name="Goldman G.H."/>
            <person name="Padilha I.Q."/>
            <person name="Batista Jda S."/>
            <person name="Ferro J.A."/>
            <person name="Ribeiro J.M."/>
            <person name="Fietto J.L."/>
            <person name="Dabbas K.M."/>
            <person name="Cerdeira L."/>
            <person name="Agnez-Lima L.F."/>
            <person name="Brocchi M."/>
            <person name="de Carvalho M.O."/>
            <person name="Teixeira Mde M."/>
            <person name="Diniz Maia Mde M."/>
            <person name="Goldman M.H."/>
            <person name="Cruz Schneider M.P."/>
            <person name="Felipe M.S."/>
            <person name="Hungria M."/>
            <person name="Nicolas M.F."/>
            <person name="Pereira M."/>
            <person name="Montes M.A."/>
            <person name="Cantao M.E."/>
            <person name="Vincentz M."/>
            <person name="Rafael M.S."/>
            <person name="Silverman N."/>
            <person name="Stoco P.H."/>
            <person name="Souza R.C."/>
            <person name="Vicentini R."/>
            <person name="Gazzinelli R.T."/>
            <person name="Neves Rde O."/>
            <person name="Silva R."/>
            <person name="Astolfi-Filho S."/>
            <person name="Maciel T.E."/>
            <person name="Urmenyi T.P."/>
            <person name="Tadei W.P."/>
            <person name="Camargo E.P."/>
            <person name="de Vasconcelos A.T."/>
        </authorList>
    </citation>
    <scope>NUCLEOTIDE SEQUENCE</scope>
</reference>
<dbReference type="HOGENOM" id="CLU_019317_2_0_1"/>
<dbReference type="GO" id="GO:0000398">
    <property type="term" value="P:mRNA splicing, via spliceosome"/>
    <property type="evidence" value="ECO:0007669"/>
    <property type="project" value="UniProtKB-UniRule"/>
</dbReference>
<dbReference type="STRING" id="43151.W5JSE5"/>
<reference evidence="11 13" key="1">
    <citation type="journal article" date="2010" name="BMC Genomics">
        <title>Combination of measures distinguishes pre-miRNAs from other stem-loops in the genome of the newly sequenced Anopheles darlingi.</title>
        <authorList>
            <person name="Mendes N.D."/>
            <person name="Freitas A.T."/>
            <person name="Vasconcelos A.T."/>
            <person name="Sagot M.F."/>
        </authorList>
    </citation>
    <scope>NUCLEOTIDE SEQUENCE</scope>
</reference>
<dbReference type="OMA" id="KYAWESQ"/>
<dbReference type="AlphaFoldDB" id="W5JSE5"/>
<feature type="compositionally biased region" description="Polar residues" evidence="9">
    <location>
        <begin position="472"/>
        <end position="482"/>
    </location>
</feature>
<evidence type="ECO:0000313" key="12">
    <source>
        <dbReference type="EnsemblMetazoa" id="ADAC002384-PA"/>
    </source>
</evidence>
<evidence type="ECO:0000256" key="6">
    <source>
        <dbReference type="ARBA" id="ARBA00023187"/>
    </source>
</evidence>
<dbReference type="InterPro" id="IPR039974">
    <property type="entry name" value="Splicing_factor_SLU7"/>
</dbReference>
<comment type="function">
    <text evidence="8">Involved in pre-mRNA splicing.</text>
</comment>
<dbReference type="Proteomes" id="UP000000673">
    <property type="component" value="Unassembled WGS sequence"/>
</dbReference>
<dbReference type="PANTHER" id="PTHR12942:SF2">
    <property type="entry name" value="PRE-MRNA-SPLICING FACTOR SLU7"/>
    <property type="match status" value="1"/>
</dbReference>
<reference evidence="12" key="4">
    <citation type="submission" date="2015-06" db="UniProtKB">
        <authorList>
            <consortium name="EnsemblMetazoa"/>
        </authorList>
    </citation>
    <scope>IDENTIFICATION</scope>
</reference>
<feature type="compositionally biased region" description="Basic and acidic residues" evidence="9">
    <location>
        <begin position="14"/>
        <end position="43"/>
    </location>
</feature>
<keyword evidence="7 8" id="KW-0539">Nucleus</keyword>
<dbReference type="Pfam" id="PF11708">
    <property type="entry name" value="Slu7"/>
    <property type="match status" value="1"/>
</dbReference>
<dbReference type="VEuPathDB" id="VectorBase:ADAR2_008811"/>
<dbReference type="EnsemblMetazoa" id="ADAC002384-RA">
    <property type="protein sequence ID" value="ADAC002384-PA"/>
    <property type="gene ID" value="ADAC002384"/>
</dbReference>
<accession>W5JSE5</accession>
<reference evidence="11" key="2">
    <citation type="submission" date="2010-05" db="EMBL/GenBank/DDBJ databases">
        <authorList>
            <person name="Almeida L.G."/>
            <person name="Nicolas M.F."/>
            <person name="Souza R.C."/>
            <person name="Vasconcelos A.T.R."/>
        </authorList>
    </citation>
    <scope>NUCLEOTIDE SEQUENCE</scope>
</reference>
<feature type="compositionally biased region" description="Acidic residues" evidence="9">
    <location>
        <begin position="203"/>
        <end position="215"/>
    </location>
</feature>
<feature type="region of interest" description="Disordered" evidence="9">
    <location>
        <begin position="195"/>
        <end position="215"/>
    </location>
</feature>
<evidence type="ECO:0000256" key="9">
    <source>
        <dbReference type="SAM" id="MobiDB-lite"/>
    </source>
</evidence>
<dbReference type="GO" id="GO:0030628">
    <property type="term" value="F:pre-mRNA 3'-splice site binding"/>
    <property type="evidence" value="ECO:0007669"/>
    <property type="project" value="UniProtKB-UniRule"/>
</dbReference>
<dbReference type="eggNOG" id="KOG2560">
    <property type="taxonomic scope" value="Eukaryota"/>
</dbReference>
<feature type="compositionally biased region" description="Basic and acidic residues" evidence="9">
    <location>
        <begin position="542"/>
        <end position="582"/>
    </location>
</feature>
<evidence type="ECO:0000256" key="2">
    <source>
        <dbReference type="ARBA" id="ARBA00007203"/>
    </source>
</evidence>
<comment type="similarity">
    <text evidence="2 8">Belongs to the SLU7 family.</text>
</comment>
<keyword evidence="4 8" id="KW-0507">mRNA processing</keyword>
<keyword evidence="13" id="KW-1185">Reference proteome</keyword>
<feature type="domain" description="Pre-mRNA-splicing factor SLU7" evidence="10">
    <location>
        <begin position="160"/>
        <end position="405"/>
    </location>
</feature>
<comment type="subunit">
    <text evidence="8">Associated with the spliceosome.</text>
</comment>
<evidence type="ECO:0000256" key="8">
    <source>
        <dbReference type="RuleBase" id="RU367071"/>
    </source>
</evidence>
<dbReference type="FunCoup" id="W5JSE5">
    <property type="interactions" value="2033"/>
</dbReference>
<feature type="compositionally biased region" description="Low complexity" evidence="9">
    <location>
        <begin position="505"/>
        <end position="517"/>
    </location>
</feature>
<evidence type="ECO:0000256" key="1">
    <source>
        <dbReference type="ARBA" id="ARBA00004123"/>
    </source>
</evidence>
<feature type="region of interest" description="Disordered" evidence="9">
    <location>
        <begin position="1"/>
        <end position="59"/>
    </location>
</feature>
<evidence type="ECO:0000313" key="13">
    <source>
        <dbReference type="Proteomes" id="UP000000673"/>
    </source>
</evidence>
<feature type="compositionally biased region" description="Acidic residues" evidence="9">
    <location>
        <begin position="443"/>
        <end position="459"/>
    </location>
</feature>
<proteinExistence type="inferred from homology"/>
<dbReference type="VEuPathDB" id="VectorBase:ADAC002384"/>
<dbReference type="GO" id="GO:0005681">
    <property type="term" value="C:spliceosomal complex"/>
    <property type="evidence" value="ECO:0007669"/>
    <property type="project" value="UniProtKB-UniRule"/>
</dbReference>
<keyword evidence="5 8" id="KW-0747">Spliceosome</keyword>
<protein>
    <recommendedName>
        <fullName evidence="3 8">Pre-mRNA-splicing factor SLU7</fullName>
    </recommendedName>
</protein>
<feature type="compositionally biased region" description="Basic residues" evidence="9">
    <location>
        <begin position="525"/>
        <end position="541"/>
    </location>
</feature>
<evidence type="ECO:0000313" key="11">
    <source>
        <dbReference type="EMBL" id="ETN65835.1"/>
    </source>
</evidence>